<dbReference type="Gene3D" id="2.10.109.10">
    <property type="entry name" value="Umud Fragment, subunit A"/>
    <property type="match status" value="1"/>
</dbReference>
<feature type="active site" evidence="6">
    <location>
        <position position="82"/>
    </location>
</feature>
<gene>
    <name evidence="9" type="primary">lepB</name>
    <name evidence="9" type="ORF">IAD16_09015</name>
</gene>
<dbReference type="InterPro" id="IPR019758">
    <property type="entry name" value="Pept_S26A_signal_pept_1_CS"/>
</dbReference>
<evidence type="ECO:0000256" key="6">
    <source>
        <dbReference type="PIRSR" id="PIRSR600223-1"/>
    </source>
</evidence>
<keyword evidence="7" id="KW-0472">Membrane</keyword>
<comment type="similarity">
    <text evidence="3 7">Belongs to the peptidase S26 family.</text>
</comment>
<dbReference type="AlphaFoldDB" id="A0A9D1I797"/>
<dbReference type="SUPFAM" id="SSF51306">
    <property type="entry name" value="LexA/Signal peptidase"/>
    <property type="match status" value="1"/>
</dbReference>
<evidence type="ECO:0000256" key="7">
    <source>
        <dbReference type="RuleBase" id="RU362042"/>
    </source>
</evidence>
<keyword evidence="7" id="KW-0645">Protease</keyword>
<dbReference type="PANTHER" id="PTHR43390">
    <property type="entry name" value="SIGNAL PEPTIDASE I"/>
    <property type="match status" value="1"/>
</dbReference>
<dbReference type="PROSITE" id="PS00761">
    <property type="entry name" value="SPASE_I_3"/>
    <property type="match status" value="1"/>
</dbReference>
<evidence type="ECO:0000313" key="9">
    <source>
        <dbReference type="EMBL" id="HIU28503.1"/>
    </source>
</evidence>
<comment type="caution">
    <text evidence="9">The sequence shown here is derived from an EMBL/GenBank/DDBJ whole genome shotgun (WGS) entry which is preliminary data.</text>
</comment>
<evidence type="ECO:0000256" key="2">
    <source>
        <dbReference type="ARBA" id="ARBA00004401"/>
    </source>
</evidence>
<accession>A0A9D1I797</accession>
<dbReference type="GO" id="GO:0006465">
    <property type="term" value="P:signal peptide processing"/>
    <property type="evidence" value="ECO:0007669"/>
    <property type="project" value="InterPro"/>
</dbReference>
<keyword evidence="7" id="KW-1133">Transmembrane helix</keyword>
<organism evidence="9 10">
    <name type="scientific">Candidatus Fimisoma avicola</name>
    <dbReference type="NCBI Taxonomy" id="2840826"/>
    <lineage>
        <taxon>Bacteria</taxon>
        <taxon>Bacillati</taxon>
        <taxon>Bacillota</taxon>
        <taxon>Clostridia</taxon>
        <taxon>Eubacteriales</taxon>
        <taxon>Candidatus Fimisoma</taxon>
    </lineage>
</organism>
<dbReference type="InterPro" id="IPR019757">
    <property type="entry name" value="Pept_S26A_signal_pept_1_Lys-AS"/>
</dbReference>
<dbReference type="GO" id="GO:0004252">
    <property type="term" value="F:serine-type endopeptidase activity"/>
    <property type="evidence" value="ECO:0007669"/>
    <property type="project" value="InterPro"/>
</dbReference>
<dbReference type="Proteomes" id="UP000824091">
    <property type="component" value="Unassembled WGS sequence"/>
</dbReference>
<comment type="catalytic activity">
    <reaction evidence="1 7">
        <text>Cleavage of hydrophobic, N-terminal signal or leader sequences from secreted and periplasmic proteins.</text>
        <dbReference type="EC" id="3.4.21.89"/>
    </reaction>
</comment>
<evidence type="ECO:0000256" key="5">
    <source>
        <dbReference type="ARBA" id="ARBA00022801"/>
    </source>
</evidence>
<dbReference type="InterPro" id="IPR000223">
    <property type="entry name" value="Pept_S26A_signal_pept_1"/>
</dbReference>
<dbReference type="Pfam" id="PF10502">
    <property type="entry name" value="Peptidase_S26"/>
    <property type="match status" value="1"/>
</dbReference>
<dbReference type="InterPro" id="IPR036286">
    <property type="entry name" value="LexA/Signal_pep-like_sf"/>
</dbReference>
<dbReference type="PANTHER" id="PTHR43390:SF1">
    <property type="entry name" value="CHLOROPLAST PROCESSING PEPTIDASE"/>
    <property type="match status" value="1"/>
</dbReference>
<protein>
    <recommendedName>
        <fullName evidence="4 7">Signal peptidase I</fullName>
        <ecNumber evidence="4 7">3.4.21.89</ecNumber>
    </recommendedName>
</protein>
<name>A0A9D1I797_9FIRM</name>
<dbReference type="GO" id="GO:0005886">
    <property type="term" value="C:plasma membrane"/>
    <property type="evidence" value="ECO:0007669"/>
    <property type="project" value="UniProtKB-SubCell"/>
</dbReference>
<keyword evidence="7" id="KW-0812">Transmembrane</keyword>
<keyword evidence="5 7" id="KW-0378">Hydrolase</keyword>
<evidence type="ECO:0000256" key="4">
    <source>
        <dbReference type="ARBA" id="ARBA00013208"/>
    </source>
</evidence>
<dbReference type="NCBIfam" id="TIGR02227">
    <property type="entry name" value="sigpep_I_bact"/>
    <property type="match status" value="1"/>
</dbReference>
<dbReference type="InterPro" id="IPR019533">
    <property type="entry name" value="Peptidase_S26"/>
</dbReference>
<dbReference type="EC" id="3.4.21.89" evidence="4 7"/>
<feature type="transmembrane region" description="Helical" evidence="7">
    <location>
        <begin position="6"/>
        <end position="25"/>
    </location>
</feature>
<dbReference type="EMBL" id="DVMO01000141">
    <property type="protein sequence ID" value="HIU28503.1"/>
    <property type="molecule type" value="Genomic_DNA"/>
</dbReference>
<dbReference type="PRINTS" id="PR00727">
    <property type="entry name" value="LEADERPTASE"/>
</dbReference>
<dbReference type="GO" id="GO:0009003">
    <property type="term" value="F:signal peptidase activity"/>
    <property type="evidence" value="ECO:0007669"/>
    <property type="project" value="UniProtKB-EC"/>
</dbReference>
<comment type="subcellular location">
    <subcellularLocation>
        <location evidence="2">Cell membrane</location>
        <topology evidence="2">Single-pass type II membrane protein</topology>
    </subcellularLocation>
    <subcellularLocation>
        <location evidence="7">Membrane</location>
        <topology evidence="7">Single-pass type II membrane protein</topology>
    </subcellularLocation>
</comment>
<sequence length="174" mass="19457">MKEAMGWVRDIVIAIIIAAIILFFFKPIIIQQESMQPTFYSNDYVVVSKQSYSIFGDIERGDVIVFRSSLLDENGDQKSLIKRVIGLPGDTIEIKNGYVILNGVTIQEDYLAEQGVSGEMEQITVDEGKIFVMGDNRAVSQDSRSPEVGQVDQDTVIGKVVLRIFPLDSIRFFG</sequence>
<evidence type="ECO:0000259" key="8">
    <source>
        <dbReference type="Pfam" id="PF10502"/>
    </source>
</evidence>
<reference evidence="9" key="1">
    <citation type="submission" date="2020-10" db="EMBL/GenBank/DDBJ databases">
        <authorList>
            <person name="Gilroy R."/>
        </authorList>
    </citation>
    <scope>NUCLEOTIDE SEQUENCE</scope>
    <source>
        <strain evidence="9">11300</strain>
    </source>
</reference>
<reference evidence="9" key="2">
    <citation type="journal article" date="2021" name="PeerJ">
        <title>Extensive microbial diversity within the chicken gut microbiome revealed by metagenomics and culture.</title>
        <authorList>
            <person name="Gilroy R."/>
            <person name="Ravi A."/>
            <person name="Getino M."/>
            <person name="Pursley I."/>
            <person name="Horton D.L."/>
            <person name="Alikhan N.F."/>
            <person name="Baker D."/>
            <person name="Gharbi K."/>
            <person name="Hall N."/>
            <person name="Watson M."/>
            <person name="Adriaenssens E.M."/>
            <person name="Foster-Nyarko E."/>
            <person name="Jarju S."/>
            <person name="Secka A."/>
            <person name="Antonio M."/>
            <person name="Oren A."/>
            <person name="Chaudhuri R.R."/>
            <person name="La Ragione R."/>
            <person name="Hildebrand F."/>
            <person name="Pallen M.J."/>
        </authorList>
    </citation>
    <scope>NUCLEOTIDE SEQUENCE</scope>
    <source>
        <strain evidence="9">11300</strain>
    </source>
</reference>
<evidence type="ECO:0000313" key="10">
    <source>
        <dbReference type="Proteomes" id="UP000824091"/>
    </source>
</evidence>
<dbReference type="CDD" id="cd06530">
    <property type="entry name" value="S26_SPase_I"/>
    <property type="match status" value="1"/>
</dbReference>
<proteinExistence type="inferred from homology"/>
<evidence type="ECO:0000256" key="3">
    <source>
        <dbReference type="ARBA" id="ARBA00009370"/>
    </source>
</evidence>
<evidence type="ECO:0000256" key="1">
    <source>
        <dbReference type="ARBA" id="ARBA00000677"/>
    </source>
</evidence>
<feature type="active site" evidence="6">
    <location>
        <position position="34"/>
    </location>
</feature>
<dbReference type="PROSITE" id="PS00760">
    <property type="entry name" value="SPASE_I_2"/>
    <property type="match status" value="1"/>
</dbReference>
<feature type="domain" description="Peptidase S26" evidence="8">
    <location>
        <begin position="6"/>
        <end position="164"/>
    </location>
</feature>